<accession>A0A317CHL0</accession>
<protein>
    <recommendedName>
        <fullName evidence="4">Lipoprotein</fullName>
    </recommendedName>
</protein>
<keyword evidence="3" id="KW-1185">Reference proteome</keyword>
<evidence type="ECO:0008006" key="4">
    <source>
        <dbReference type="Google" id="ProtNLM"/>
    </source>
</evidence>
<proteinExistence type="predicted"/>
<dbReference type="OrthoDB" id="5624910at2"/>
<name>A0A317CHL0_9GAMM</name>
<keyword evidence="1" id="KW-0732">Signal</keyword>
<reference evidence="2 3" key="1">
    <citation type="submission" date="2018-05" db="EMBL/GenBank/DDBJ databases">
        <title>Leucothrix arctica sp. nov., isolated from Arctic seawater.</title>
        <authorList>
            <person name="Choi A."/>
            <person name="Baek K."/>
        </authorList>
    </citation>
    <scope>NUCLEOTIDE SEQUENCE [LARGE SCALE GENOMIC DNA]</scope>
    <source>
        <strain evidence="2 3">JCM 18388</strain>
    </source>
</reference>
<dbReference type="AlphaFoldDB" id="A0A317CHL0"/>
<comment type="caution">
    <text evidence="2">The sequence shown here is derived from an EMBL/GenBank/DDBJ whole genome shotgun (WGS) entry which is preliminary data.</text>
</comment>
<feature type="signal peptide" evidence="1">
    <location>
        <begin position="1"/>
        <end position="24"/>
    </location>
</feature>
<dbReference type="PROSITE" id="PS51257">
    <property type="entry name" value="PROKAR_LIPOPROTEIN"/>
    <property type="match status" value="1"/>
</dbReference>
<gene>
    <name evidence="2" type="ORF">DKW60_08830</name>
</gene>
<dbReference type="RefSeq" id="WP_109837294.1">
    <property type="nucleotide sequence ID" value="NZ_QGKM01000019.1"/>
</dbReference>
<feature type="chain" id="PRO_5016397275" description="Lipoprotein" evidence="1">
    <location>
        <begin position="25"/>
        <end position="227"/>
    </location>
</feature>
<organism evidence="2 3">
    <name type="scientific">Leucothrix pacifica</name>
    <dbReference type="NCBI Taxonomy" id="1247513"/>
    <lineage>
        <taxon>Bacteria</taxon>
        <taxon>Pseudomonadati</taxon>
        <taxon>Pseudomonadota</taxon>
        <taxon>Gammaproteobacteria</taxon>
        <taxon>Thiotrichales</taxon>
        <taxon>Thiotrichaceae</taxon>
        <taxon>Leucothrix</taxon>
    </lineage>
</organism>
<evidence type="ECO:0000313" key="3">
    <source>
        <dbReference type="Proteomes" id="UP000245539"/>
    </source>
</evidence>
<evidence type="ECO:0000256" key="1">
    <source>
        <dbReference type="SAM" id="SignalP"/>
    </source>
</evidence>
<dbReference type="EMBL" id="QGKM01000019">
    <property type="protein sequence ID" value="PWQ98035.1"/>
    <property type="molecule type" value="Genomic_DNA"/>
</dbReference>
<evidence type="ECO:0000313" key="2">
    <source>
        <dbReference type="EMBL" id="PWQ98035.1"/>
    </source>
</evidence>
<sequence>MGYKIHAYLLAAVMLFTAGCSSNPASLDRAALKQNKIAAIDLRSSQKLGFEPSNRGSTTGGAFGLAGSLIGAGVDAAVNANRAKVLGPVLASMGNYDVREVFAKKLKAMRGDSFAPAITVHATTEPKESATNVLNVVSSYAIQPNHQSVKVSATTAIKPTKESAVYKRGFSAISNIDMGNLGDKKINATQYLIANPSKLKVAIESAMDKVVMQIAHDINSGKTDKTY</sequence>
<dbReference type="Proteomes" id="UP000245539">
    <property type="component" value="Unassembled WGS sequence"/>
</dbReference>